<dbReference type="STRING" id="597456.A0A0L7RIA1"/>
<dbReference type="InterPro" id="IPR040054">
    <property type="entry name" value="MRPS18B"/>
</dbReference>
<gene>
    <name evidence="11" type="ORF">WH47_07930</name>
</gene>
<dbReference type="Pfam" id="PF01084">
    <property type="entry name" value="Ribosomal_S18"/>
    <property type="match status" value="1"/>
</dbReference>
<evidence type="ECO:0000256" key="3">
    <source>
        <dbReference type="ARBA" id="ARBA00022553"/>
    </source>
</evidence>
<evidence type="ECO:0000256" key="2">
    <source>
        <dbReference type="ARBA" id="ARBA00006136"/>
    </source>
</evidence>
<keyword evidence="7" id="KW-0687">Ribonucleoprotein</keyword>
<dbReference type="GO" id="GO:0032543">
    <property type="term" value="P:mitochondrial translation"/>
    <property type="evidence" value="ECO:0007669"/>
    <property type="project" value="InterPro"/>
</dbReference>
<dbReference type="InterPro" id="IPR036870">
    <property type="entry name" value="Ribosomal_bS18_sf"/>
</dbReference>
<evidence type="ECO:0000256" key="4">
    <source>
        <dbReference type="ARBA" id="ARBA00022946"/>
    </source>
</evidence>
<dbReference type="GO" id="GO:0003735">
    <property type="term" value="F:structural constituent of ribosome"/>
    <property type="evidence" value="ECO:0007669"/>
    <property type="project" value="InterPro"/>
</dbReference>
<evidence type="ECO:0000256" key="1">
    <source>
        <dbReference type="ARBA" id="ARBA00004173"/>
    </source>
</evidence>
<keyword evidence="3" id="KW-0597">Phosphoprotein</keyword>
<dbReference type="OrthoDB" id="21463at2759"/>
<evidence type="ECO:0000313" key="12">
    <source>
        <dbReference type="Proteomes" id="UP000053825"/>
    </source>
</evidence>
<dbReference type="GO" id="GO:0005739">
    <property type="term" value="C:mitochondrion"/>
    <property type="evidence" value="ECO:0007669"/>
    <property type="project" value="UniProtKB-SubCell"/>
</dbReference>
<evidence type="ECO:0000256" key="8">
    <source>
        <dbReference type="ARBA" id="ARBA00032055"/>
    </source>
</evidence>
<dbReference type="InterPro" id="IPR001648">
    <property type="entry name" value="Ribosomal_bS18"/>
</dbReference>
<evidence type="ECO:0000256" key="5">
    <source>
        <dbReference type="ARBA" id="ARBA00022980"/>
    </source>
</evidence>
<evidence type="ECO:0000256" key="7">
    <source>
        <dbReference type="ARBA" id="ARBA00023274"/>
    </source>
</evidence>
<accession>A0A0L7RIA1</accession>
<keyword evidence="4" id="KW-0809">Transit peptide</keyword>
<reference evidence="11 12" key="1">
    <citation type="submission" date="2015-07" db="EMBL/GenBank/DDBJ databases">
        <title>The genome of Habropoda laboriosa.</title>
        <authorList>
            <person name="Pan H."/>
            <person name="Kapheim K."/>
        </authorList>
    </citation>
    <scope>NUCLEOTIDE SEQUENCE [LARGE SCALE GENOMIC DNA]</scope>
    <source>
        <strain evidence="11">0110345459</strain>
    </source>
</reference>
<comment type="subcellular location">
    <subcellularLocation>
        <location evidence="1">Mitochondrion</location>
    </subcellularLocation>
</comment>
<dbReference type="Gene3D" id="4.10.640.10">
    <property type="entry name" value="Ribosomal protein S18"/>
    <property type="match status" value="1"/>
</dbReference>
<name>A0A0L7RIA1_9HYME</name>
<dbReference type="GO" id="GO:1990904">
    <property type="term" value="C:ribonucleoprotein complex"/>
    <property type="evidence" value="ECO:0007669"/>
    <property type="project" value="UniProtKB-KW"/>
</dbReference>
<evidence type="ECO:0000313" key="11">
    <source>
        <dbReference type="EMBL" id="KOC70523.1"/>
    </source>
</evidence>
<dbReference type="PANTHER" id="PTHR13329">
    <property type="entry name" value="MITOCHONDRIAL RIBOSOMAL PROTEIN S18B"/>
    <property type="match status" value="1"/>
</dbReference>
<dbReference type="PANTHER" id="PTHR13329:SF2">
    <property type="entry name" value="SMALL RIBOSOMAL SUBUNIT PROTEIN MS40"/>
    <property type="match status" value="1"/>
</dbReference>
<comment type="similarity">
    <text evidence="2">Belongs to the bacterial ribosomal protein bS18 family. Mitochondrion-specific ribosomal protein mS40 subfamily.</text>
</comment>
<organism evidence="11 12">
    <name type="scientific">Habropoda laboriosa</name>
    <dbReference type="NCBI Taxonomy" id="597456"/>
    <lineage>
        <taxon>Eukaryota</taxon>
        <taxon>Metazoa</taxon>
        <taxon>Ecdysozoa</taxon>
        <taxon>Arthropoda</taxon>
        <taxon>Hexapoda</taxon>
        <taxon>Insecta</taxon>
        <taxon>Pterygota</taxon>
        <taxon>Neoptera</taxon>
        <taxon>Endopterygota</taxon>
        <taxon>Hymenoptera</taxon>
        <taxon>Apocrita</taxon>
        <taxon>Aculeata</taxon>
        <taxon>Apoidea</taxon>
        <taxon>Anthophila</taxon>
        <taxon>Apidae</taxon>
        <taxon>Habropoda</taxon>
    </lineage>
</organism>
<sequence length="189" mass="22080">MPLILNKLQLAASLFRSNLTPKVIPLKFLHLTFIQHDEAQDEKRANVAVPSSKDRTKIIPVEISMKYLKSKAYKETYGNDPVWKQYRRNYKGNILPRKTRATCIVCGLIATGSPCPICRDEYLILDYHNIDLLRQFISQYDGQILHYNFTGLCQKAYKDLCVAIIKAKEYGILTYDVPFRYYDYVEWKN</sequence>
<dbReference type="AlphaFoldDB" id="A0A0L7RIA1"/>
<proteinExistence type="inferred from homology"/>
<dbReference type="Proteomes" id="UP000053825">
    <property type="component" value="Unassembled WGS sequence"/>
</dbReference>
<dbReference type="GO" id="GO:0005840">
    <property type="term" value="C:ribosome"/>
    <property type="evidence" value="ECO:0007669"/>
    <property type="project" value="UniProtKB-KW"/>
</dbReference>
<dbReference type="SUPFAM" id="SSF46911">
    <property type="entry name" value="Ribosomal protein S18"/>
    <property type="match status" value="1"/>
</dbReference>
<evidence type="ECO:0000256" key="6">
    <source>
        <dbReference type="ARBA" id="ARBA00023128"/>
    </source>
</evidence>
<protein>
    <recommendedName>
        <fullName evidence="9">Small ribosomal subunit protein mS40</fullName>
    </recommendedName>
    <alternativeName>
        <fullName evidence="8">28S ribosomal protein S18-2, mitochondrial</fullName>
    </alternativeName>
    <alternativeName>
        <fullName evidence="10">28S ribosomal protein S18b, mitochondrial</fullName>
    </alternativeName>
</protein>
<evidence type="ECO:0000256" key="10">
    <source>
        <dbReference type="ARBA" id="ARBA00035515"/>
    </source>
</evidence>
<keyword evidence="5 11" id="KW-0689">Ribosomal protein</keyword>
<evidence type="ECO:0000256" key="9">
    <source>
        <dbReference type="ARBA" id="ARBA00035130"/>
    </source>
</evidence>
<keyword evidence="6" id="KW-0496">Mitochondrion</keyword>
<dbReference type="EMBL" id="KQ414585">
    <property type="protein sequence ID" value="KOC70523.1"/>
    <property type="molecule type" value="Genomic_DNA"/>
</dbReference>
<keyword evidence="12" id="KW-1185">Reference proteome</keyword>